<dbReference type="Gene3D" id="3.40.50.300">
    <property type="entry name" value="P-loop containing nucleotide triphosphate hydrolases"/>
    <property type="match status" value="1"/>
</dbReference>
<reference evidence="2" key="2">
    <citation type="journal article" date="2007" name="Science">
        <title>Draft genome sequence of the sexually transmitted pathogen Trichomonas vaginalis.</title>
        <authorList>
            <person name="Carlton J.M."/>
            <person name="Hirt R.P."/>
            <person name="Silva J.C."/>
            <person name="Delcher A.L."/>
            <person name="Schatz M."/>
            <person name="Zhao Q."/>
            <person name="Wortman J.R."/>
            <person name="Bidwell S.L."/>
            <person name="Alsmark U.C.M."/>
            <person name="Besteiro S."/>
            <person name="Sicheritz-Ponten T."/>
            <person name="Noel C.J."/>
            <person name="Dacks J.B."/>
            <person name="Foster P.G."/>
            <person name="Simillion C."/>
            <person name="Van de Peer Y."/>
            <person name="Miranda-Saavedra D."/>
            <person name="Barton G.J."/>
            <person name="Westrop G.D."/>
            <person name="Mueller S."/>
            <person name="Dessi D."/>
            <person name="Fiori P.L."/>
            <person name="Ren Q."/>
            <person name="Paulsen I."/>
            <person name="Zhang H."/>
            <person name="Bastida-Corcuera F.D."/>
            <person name="Simoes-Barbosa A."/>
            <person name="Brown M.T."/>
            <person name="Hayes R.D."/>
            <person name="Mukherjee M."/>
            <person name="Okumura C.Y."/>
            <person name="Schneider R."/>
            <person name="Smith A.J."/>
            <person name="Vanacova S."/>
            <person name="Villalvazo M."/>
            <person name="Haas B.J."/>
            <person name="Pertea M."/>
            <person name="Feldblyum T.V."/>
            <person name="Utterback T.R."/>
            <person name="Shu C.L."/>
            <person name="Osoegawa K."/>
            <person name="de Jong P.J."/>
            <person name="Hrdy I."/>
            <person name="Horvathova L."/>
            <person name="Zubacova Z."/>
            <person name="Dolezal P."/>
            <person name="Malik S.B."/>
            <person name="Logsdon J.M. Jr."/>
            <person name="Henze K."/>
            <person name="Gupta A."/>
            <person name="Wang C.C."/>
            <person name="Dunne R.L."/>
            <person name="Upcroft J.A."/>
            <person name="Upcroft P."/>
            <person name="White O."/>
            <person name="Salzberg S.L."/>
            <person name="Tang P."/>
            <person name="Chiu C.-H."/>
            <person name="Lee Y.-S."/>
            <person name="Embley T.M."/>
            <person name="Coombs G.H."/>
            <person name="Mottram J.C."/>
            <person name="Tachezy J."/>
            <person name="Fraser-Liggett C.M."/>
            <person name="Johnson P.J."/>
        </authorList>
    </citation>
    <scope>NUCLEOTIDE SEQUENCE [LARGE SCALE GENOMIC DNA]</scope>
    <source>
        <strain evidence="2">G3</strain>
    </source>
</reference>
<dbReference type="VEuPathDB" id="TrichDB:TVAG_031490"/>
<dbReference type="AlphaFoldDB" id="A2FKV1"/>
<sequence>MTKSDLHTPQEIQEFKSSAEAEFQEYNGKGVFVTSALAKEGVNELFQAAAEMYKSRNATSQSTPRQLEKKKEKGSCC</sequence>
<keyword evidence="3" id="KW-1185">Reference proteome</keyword>
<dbReference type="InterPro" id="IPR027417">
    <property type="entry name" value="P-loop_NTPase"/>
</dbReference>
<proteinExistence type="predicted"/>
<name>A2FKV1_TRIV3</name>
<evidence type="ECO:0000256" key="1">
    <source>
        <dbReference type="SAM" id="MobiDB-lite"/>
    </source>
</evidence>
<dbReference type="Proteomes" id="UP000001542">
    <property type="component" value="Unassembled WGS sequence"/>
</dbReference>
<organism evidence="2 3">
    <name type="scientific">Trichomonas vaginalis (strain ATCC PRA-98 / G3)</name>
    <dbReference type="NCBI Taxonomy" id="412133"/>
    <lineage>
        <taxon>Eukaryota</taxon>
        <taxon>Metamonada</taxon>
        <taxon>Parabasalia</taxon>
        <taxon>Trichomonadida</taxon>
        <taxon>Trichomonadidae</taxon>
        <taxon>Trichomonas</taxon>
    </lineage>
</organism>
<feature type="compositionally biased region" description="Polar residues" evidence="1">
    <location>
        <begin position="56"/>
        <end position="65"/>
    </location>
</feature>
<reference evidence="2" key="1">
    <citation type="submission" date="2006-10" db="EMBL/GenBank/DDBJ databases">
        <authorList>
            <person name="Amadeo P."/>
            <person name="Zhao Q."/>
            <person name="Wortman J."/>
            <person name="Fraser-Liggett C."/>
            <person name="Carlton J."/>
        </authorList>
    </citation>
    <scope>NUCLEOTIDE SEQUENCE</scope>
    <source>
        <strain evidence="2">G3</strain>
    </source>
</reference>
<protein>
    <submittedName>
        <fullName evidence="2">Uncharacterized protein</fullName>
    </submittedName>
</protein>
<dbReference type="SUPFAM" id="SSF52540">
    <property type="entry name" value="P-loop containing nucleoside triphosphate hydrolases"/>
    <property type="match status" value="1"/>
</dbReference>
<evidence type="ECO:0000313" key="3">
    <source>
        <dbReference type="Proteomes" id="UP000001542"/>
    </source>
</evidence>
<dbReference type="RefSeq" id="XP_001307391.1">
    <property type="nucleotide sequence ID" value="XM_001307390.1"/>
</dbReference>
<feature type="region of interest" description="Disordered" evidence="1">
    <location>
        <begin position="54"/>
        <end position="77"/>
    </location>
</feature>
<feature type="compositionally biased region" description="Basic and acidic residues" evidence="1">
    <location>
        <begin position="66"/>
        <end position="77"/>
    </location>
</feature>
<evidence type="ECO:0000313" key="2">
    <source>
        <dbReference type="EMBL" id="EAX94461.1"/>
    </source>
</evidence>
<dbReference type="EMBL" id="DS113856">
    <property type="protein sequence ID" value="EAX94461.1"/>
    <property type="molecule type" value="Genomic_DNA"/>
</dbReference>
<dbReference type="VEuPathDB" id="TrichDB:TVAGG3_0756160"/>
<accession>A2FKV1</accession>
<dbReference type="InParanoid" id="A2FKV1"/>
<dbReference type="KEGG" id="tva:4752194"/>
<gene>
    <name evidence="2" type="ORF">TVAG_031490</name>
</gene>